<evidence type="ECO:0000313" key="1">
    <source>
        <dbReference type="EMBL" id="SEK95541.1"/>
    </source>
</evidence>
<sequence>MLQALFGTVSAEEATSSDLERIKHAPGVQKILSELGVRGLPSTEKVEKRRISDDGKATDGELLLMKAHLEYGTLIAMESGDKIGATFTFDVDLSSAPAGYSVTTETGGTLGASDSGLVFTRNATDSEEKQVLNSVNVDGEIEGSSIIANSAVNGFQANLQVKNAKTGETEIQERVIQLGESFNPKIETLSDSNSTFSRAPTLDIKSSQPRLKSKISPKQILKEVIVSWLANHVISESLDYLGVECDDTCTGCALYVYDLVTTCRTCVAFCSTSVSGVNAILCVVCFYAFCNNSIGQANCAACFACLLTGDEPDVPPNPSAAFLDWVWDELPEPPAMPSIPNFP</sequence>
<proteinExistence type="predicted"/>
<dbReference type="OrthoDB" id="206078at2157"/>
<dbReference type="RefSeq" id="WP_139198311.1">
    <property type="nucleotide sequence ID" value="NZ_FOAD01000002.1"/>
</dbReference>
<name>A0A1H7L9B6_HALLR</name>
<evidence type="ECO:0000313" key="2">
    <source>
        <dbReference type="Proteomes" id="UP000183894"/>
    </source>
</evidence>
<reference evidence="1 2" key="1">
    <citation type="submission" date="2016-10" db="EMBL/GenBank/DDBJ databases">
        <authorList>
            <person name="de Groot N.N."/>
        </authorList>
    </citation>
    <scope>NUCLEOTIDE SEQUENCE [LARGE SCALE GENOMIC DNA]</scope>
    <source>
        <strain evidence="1 2">CDM_5</strain>
    </source>
</reference>
<organism evidence="1 2">
    <name type="scientific">Haloferax larsenii</name>
    <dbReference type="NCBI Taxonomy" id="302484"/>
    <lineage>
        <taxon>Archaea</taxon>
        <taxon>Methanobacteriati</taxon>
        <taxon>Methanobacteriota</taxon>
        <taxon>Stenosarchaea group</taxon>
        <taxon>Halobacteria</taxon>
        <taxon>Halobacteriales</taxon>
        <taxon>Haloferacaceae</taxon>
        <taxon>Haloferax</taxon>
    </lineage>
</organism>
<gene>
    <name evidence="1" type="ORF">SAMN04488691_102253</name>
</gene>
<dbReference type="Proteomes" id="UP000183894">
    <property type="component" value="Unassembled WGS sequence"/>
</dbReference>
<accession>A0A1H7L9B6</accession>
<dbReference type="AlphaFoldDB" id="A0A1H7L9B6"/>
<protein>
    <submittedName>
        <fullName evidence="1">Uncharacterized protein</fullName>
    </submittedName>
</protein>
<dbReference type="EMBL" id="FOAD01000002">
    <property type="protein sequence ID" value="SEK95541.1"/>
    <property type="molecule type" value="Genomic_DNA"/>
</dbReference>